<protein>
    <submittedName>
        <fullName evidence="1">DUF6253 family protein</fullName>
    </submittedName>
</protein>
<evidence type="ECO:0000313" key="1">
    <source>
        <dbReference type="EMBL" id="WMX45698.1"/>
    </source>
</evidence>
<dbReference type="RefSeq" id="WP_309548609.1">
    <property type="nucleotide sequence ID" value="NZ_CP133762.1"/>
</dbReference>
<organism evidence="1 2">
    <name type="scientific">Streptomyces roseicoloratus</name>
    <dbReference type="NCBI Taxonomy" id="2508722"/>
    <lineage>
        <taxon>Bacteria</taxon>
        <taxon>Bacillati</taxon>
        <taxon>Actinomycetota</taxon>
        <taxon>Actinomycetes</taxon>
        <taxon>Kitasatosporales</taxon>
        <taxon>Streptomycetaceae</taxon>
        <taxon>Streptomyces</taxon>
    </lineage>
</organism>
<keyword evidence="2" id="KW-1185">Reference proteome</keyword>
<proteinExistence type="predicted"/>
<dbReference type="EMBL" id="CP133762">
    <property type="protein sequence ID" value="WMX45698.1"/>
    <property type="molecule type" value="Genomic_DNA"/>
</dbReference>
<name>A0ABY9RVB7_9ACTN</name>
<sequence length="80" mass="8659">MSLLDAAGYEAVFATPEGDTYRIPLVCWREDEGRVYGMVLFKGQLRCADQVRHFLRYGNRTAAAPGEEAGAPGTAPQAAP</sequence>
<reference evidence="1 2" key="1">
    <citation type="submission" date="2023-09" db="EMBL/GenBank/DDBJ databases">
        <title>Complete genome of Streptomyces roseicoloratus T14.</title>
        <authorList>
            <person name="Bashizi T."/>
            <person name="Kim M.-J."/>
            <person name="Lee G."/>
            <person name="Tagele S.B."/>
            <person name="Shin J.-H."/>
        </authorList>
    </citation>
    <scope>NUCLEOTIDE SEQUENCE [LARGE SCALE GENOMIC DNA]</scope>
    <source>
        <strain evidence="1 2">T14</strain>
    </source>
</reference>
<dbReference type="Pfam" id="PF19766">
    <property type="entry name" value="DUF6253"/>
    <property type="match status" value="1"/>
</dbReference>
<gene>
    <name evidence="1" type="ORF">RGF97_13720</name>
</gene>
<dbReference type="InterPro" id="IPR046220">
    <property type="entry name" value="DUF6253"/>
</dbReference>
<dbReference type="Proteomes" id="UP001250858">
    <property type="component" value="Chromosome"/>
</dbReference>
<evidence type="ECO:0000313" key="2">
    <source>
        <dbReference type="Proteomes" id="UP001250858"/>
    </source>
</evidence>
<accession>A0ABY9RVB7</accession>